<name>A0ACC2RKH4_9FUNG</name>
<accession>A0ACC2RKH4</accession>
<dbReference type="EMBL" id="QTSX02007149">
    <property type="protein sequence ID" value="KAJ9050581.1"/>
    <property type="molecule type" value="Genomic_DNA"/>
</dbReference>
<comment type="caution">
    <text evidence="1">The sequence shown here is derived from an EMBL/GenBank/DDBJ whole genome shotgun (WGS) entry which is preliminary data.</text>
</comment>
<dbReference type="Proteomes" id="UP001165960">
    <property type="component" value="Unassembled WGS sequence"/>
</dbReference>
<gene>
    <name evidence="1" type="primary">SUN3_2</name>
    <name evidence="1" type="ORF">DSO57_1013380</name>
</gene>
<reference evidence="1" key="1">
    <citation type="submission" date="2022-04" db="EMBL/GenBank/DDBJ databases">
        <title>Genome of the entomopathogenic fungus Entomophthora muscae.</title>
        <authorList>
            <person name="Elya C."/>
            <person name="Lovett B.R."/>
            <person name="Lee E."/>
            <person name="Macias A.M."/>
            <person name="Hajek A.E."/>
            <person name="De Bivort B.L."/>
            <person name="Kasson M.T."/>
            <person name="De Fine Licht H.H."/>
            <person name="Stajich J.E."/>
        </authorList>
    </citation>
    <scope>NUCLEOTIDE SEQUENCE</scope>
    <source>
        <strain evidence="1">Berkeley</strain>
    </source>
</reference>
<proteinExistence type="predicted"/>
<evidence type="ECO:0000313" key="1">
    <source>
        <dbReference type="EMBL" id="KAJ9050581.1"/>
    </source>
</evidence>
<organism evidence="1 2">
    <name type="scientific">Entomophthora muscae</name>
    <dbReference type="NCBI Taxonomy" id="34485"/>
    <lineage>
        <taxon>Eukaryota</taxon>
        <taxon>Fungi</taxon>
        <taxon>Fungi incertae sedis</taxon>
        <taxon>Zoopagomycota</taxon>
        <taxon>Entomophthoromycotina</taxon>
        <taxon>Entomophthoromycetes</taxon>
        <taxon>Entomophthorales</taxon>
        <taxon>Entomophthoraceae</taxon>
        <taxon>Entomophthora</taxon>
    </lineage>
</organism>
<protein>
    <submittedName>
        <fullName evidence="1">SUN domain-containing protein 3</fullName>
    </submittedName>
</protein>
<sequence>MILGAKLRNLLLILFYVILYFCLKSFFPGVFSPPGCTPSDIAFSSPKSFKDRLLFILVAPIILLKPLVSDIENIFFVNTLRLQSGRAGWKALFPESRTCTCIYNLHDSFHGKTLLIQDSQEHADTQEKIDTVKAIAIQAGLEVLDYDSLDKEILQANALWLKLKNLKSTFDETCDAILRSKDSAAKRRADLVAAAIAFYGSDKDLPEAFKAIKNIPNRYTTLTLDPQDPSSVILSDEFKGALVNLGVDPQKLLDLSLENHRSKFRFLRQSLSSGLDSEVVLNAFDFIESLPYFQGLALKDVSEKVEEKMAGGCSSQDVYSYWAMYSAQFEDEFFMPLSSAKARKDVFEFLSQKMDMEGIDAKFLYAPENYALLDQWAIVDEHETRSSILEDIPELVEMLRKANPFTSKLEDLDKALDPRNAISPEDVKNNPWVLGTSGQLGIQLFTPLTPFYFAILSPPASYDPNPTAGVKEVEVWGRSTDGRHIYLSSFTRPKYSTGYDHIMLEEYSDQSLYFSSFQLVIKNNHGHPGYTKLYQFSVYGLPVGV</sequence>
<evidence type="ECO:0000313" key="2">
    <source>
        <dbReference type="Proteomes" id="UP001165960"/>
    </source>
</evidence>
<keyword evidence="2" id="KW-1185">Reference proteome</keyword>